<dbReference type="InParanoid" id="C4JPJ5"/>
<dbReference type="eggNOG" id="KOG2176">
    <property type="taxonomic scope" value="Eukaryota"/>
</dbReference>
<dbReference type="HOGENOM" id="CLU_009437_2_0_1"/>
<proteinExistence type="inferred from homology"/>
<name>C4JPJ5_UNCRE</name>
<feature type="domain" description="Exocyst complex component EXOC6/Sec15 N-terminal" evidence="7">
    <location>
        <begin position="69"/>
        <end position="235"/>
    </location>
</feature>
<dbReference type="GeneID" id="8437798"/>
<dbReference type="InterPro" id="IPR042044">
    <property type="entry name" value="EXOC6PINT-1/Sec15/Tip20_C_dom2"/>
</dbReference>
<dbReference type="GO" id="GO:0006893">
    <property type="term" value="P:Golgi to plasma membrane transport"/>
    <property type="evidence" value="ECO:0007669"/>
    <property type="project" value="TreeGrafter"/>
</dbReference>
<evidence type="ECO:0000313" key="9">
    <source>
        <dbReference type="Proteomes" id="UP000002058"/>
    </source>
</evidence>
<dbReference type="GO" id="GO:0090522">
    <property type="term" value="P:vesicle tethering involved in exocytosis"/>
    <property type="evidence" value="ECO:0007669"/>
    <property type="project" value="UniProtKB-UniRule"/>
</dbReference>
<dbReference type="InterPro" id="IPR042045">
    <property type="entry name" value="EXOC6/Sec15_C_dom1"/>
</dbReference>
<dbReference type="GO" id="GO:0006886">
    <property type="term" value="P:intracellular protein transport"/>
    <property type="evidence" value="ECO:0007669"/>
    <property type="project" value="InterPro"/>
</dbReference>
<dbReference type="GO" id="GO:0016020">
    <property type="term" value="C:membrane"/>
    <property type="evidence" value="ECO:0007669"/>
    <property type="project" value="TreeGrafter"/>
</dbReference>
<dbReference type="PANTHER" id="PTHR12702:SF0">
    <property type="entry name" value="EXOCYST COMPLEX COMPONENT 6"/>
    <property type="match status" value="1"/>
</dbReference>
<evidence type="ECO:0000256" key="2">
    <source>
        <dbReference type="ARBA" id="ARBA00022448"/>
    </source>
</evidence>
<dbReference type="OrthoDB" id="10267033at2759"/>
<dbReference type="PIRSF" id="PIRSF025007">
    <property type="entry name" value="Sec15"/>
    <property type="match status" value="1"/>
</dbReference>
<dbReference type="KEGG" id="ure:UREG_03167"/>
<comment type="similarity">
    <text evidence="1 5">Belongs to the SEC15 family.</text>
</comment>
<evidence type="ECO:0000256" key="1">
    <source>
        <dbReference type="ARBA" id="ARBA00007944"/>
    </source>
</evidence>
<evidence type="ECO:0000313" key="8">
    <source>
        <dbReference type="EMBL" id="EEP78321.1"/>
    </source>
</evidence>
<keyword evidence="3 5" id="KW-0268">Exocytosis</keyword>
<dbReference type="GO" id="GO:0000145">
    <property type="term" value="C:exocyst"/>
    <property type="evidence" value="ECO:0007669"/>
    <property type="project" value="UniProtKB-UniRule"/>
</dbReference>
<dbReference type="OMA" id="FPFHSEQ"/>
<dbReference type="Pfam" id="PF04091">
    <property type="entry name" value="Sec15_C"/>
    <property type="match status" value="1"/>
</dbReference>
<dbReference type="RefSeq" id="XP_002543650.1">
    <property type="nucleotide sequence ID" value="XM_002543604.1"/>
</dbReference>
<evidence type="ECO:0000256" key="5">
    <source>
        <dbReference type="PIRNR" id="PIRNR025007"/>
    </source>
</evidence>
<dbReference type="FunCoup" id="C4JPJ5">
    <property type="interactions" value="488"/>
</dbReference>
<evidence type="ECO:0000259" key="7">
    <source>
        <dbReference type="Pfam" id="PF20651"/>
    </source>
</evidence>
<dbReference type="Proteomes" id="UP000002058">
    <property type="component" value="Unassembled WGS sequence"/>
</dbReference>
<dbReference type="Gene3D" id="1.20.58.670">
    <property type="entry name" value="Dsl1p vesicle tethering complex, Tip20p subunit, domain D"/>
    <property type="match status" value="1"/>
</dbReference>
<dbReference type="VEuPathDB" id="FungiDB:UREG_03167"/>
<feature type="domain" description="Exocyst complex subunit EXOC6/Sec15 C-terminal" evidence="6">
    <location>
        <begin position="434"/>
        <end position="722"/>
    </location>
</feature>
<keyword evidence="4" id="KW-0175">Coiled coil</keyword>
<dbReference type="InterPro" id="IPR007225">
    <property type="entry name" value="EXOC6/Sec15"/>
</dbReference>
<evidence type="ECO:0000259" key="6">
    <source>
        <dbReference type="Pfam" id="PF04091"/>
    </source>
</evidence>
<dbReference type="AlphaFoldDB" id="C4JPJ5"/>
<protein>
    <recommendedName>
        <fullName evidence="5">Exocyst complex component SEC15</fullName>
    </recommendedName>
</protein>
<sequence>MRPGCLAKRSQFHHQAPLFGSTLDNAVLIQGWIIQIVNSSSDTDYLDQLIPSIREYSHGNRTSQLLQSLTKFANDREAQIESICTSTHQEFVTSINQLLDIREGTVSLTSEILDLNQSIQASTKRLAEQKKALVESRSHRQNIDETSKALQDCLEVLLLANQIYDLLAKKNHYAALRALDELQNVHLKGVTQYKIAEVIQRSVPVTQKAIADAVMADLNTWLYRIREMSQYLGEISLYHTDLRRARLKERSEKMPYLEHFKLNSAIELISDEHEEFDLLLNDDLQVDFTPLFECLHIHQSLGRMDRFRVEYATTRRRQKELLLPPSISLLDEEGACLHTLLEEIAGFAIVERTTMKKIPDLRSPVDVDELWDSMCQTAVGLMKKALPSVNNAENLLKIKNLIALFMQTMDIVQSDDYMPMAIQNEEEYDKVLNMYPLCCIDIRNFLNQFYFFSNDDFQHPNVIDETLKTSLDELLSDKVCETLVERLSAQYLGQIVQILINLEYFEIACQELELLLAAARSPSSGDGPVTLGATDKFRNNKKVAEKRIFELVNSKIDDLIETAEYDWNAPKLHKEPSNYMQTLTRFLSNIMNSTLLGLPTEIKELIYFDALSHAANMVLVRILFPPGSFTHRSNSFEQALPLSPDVKKINPNGVAALAQDVDYLTKFVEGLGVPILLENLDELQQTVQLMEADNTEEFYDISIRNKKYGRVDAMNGPVLIEKYGRWLAIVFEMG</sequence>
<evidence type="ECO:0000256" key="4">
    <source>
        <dbReference type="ARBA" id="ARBA00023054"/>
    </source>
</evidence>
<reference evidence="9" key="1">
    <citation type="journal article" date="2009" name="Genome Res.">
        <title>Comparative genomic analyses of the human fungal pathogens Coccidioides and their relatives.</title>
        <authorList>
            <person name="Sharpton T.J."/>
            <person name="Stajich J.E."/>
            <person name="Rounsley S.D."/>
            <person name="Gardner M.J."/>
            <person name="Wortman J.R."/>
            <person name="Jordar V.S."/>
            <person name="Maiti R."/>
            <person name="Kodira C.D."/>
            <person name="Neafsey D.E."/>
            <person name="Zeng Q."/>
            <person name="Hung C.-Y."/>
            <person name="McMahan C."/>
            <person name="Muszewska A."/>
            <person name="Grynberg M."/>
            <person name="Mandel M.A."/>
            <person name="Kellner E.M."/>
            <person name="Barker B.M."/>
            <person name="Galgiani J.N."/>
            <person name="Orbach M.J."/>
            <person name="Kirkland T.N."/>
            <person name="Cole G.T."/>
            <person name="Henn M.R."/>
            <person name="Birren B.W."/>
            <person name="Taylor J.W."/>
        </authorList>
    </citation>
    <scope>NUCLEOTIDE SEQUENCE [LARGE SCALE GENOMIC DNA]</scope>
    <source>
        <strain evidence="9">UAMH 1704</strain>
    </source>
</reference>
<dbReference type="Gene3D" id="1.10.357.30">
    <property type="entry name" value="Exocyst complex subunit Sec15 C-terminal domain, N-terminal subdomain"/>
    <property type="match status" value="1"/>
</dbReference>
<keyword evidence="2 5" id="KW-0813">Transport</keyword>
<accession>C4JPJ5</accession>
<dbReference type="EMBL" id="CH476616">
    <property type="protein sequence ID" value="EEP78321.1"/>
    <property type="molecule type" value="Genomic_DNA"/>
</dbReference>
<evidence type="ECO:0000256" key="3">
    <source>
        <dbReference type="ARBA" id="ARBA00022483"/>
    </source>
</evidence>
<keyword evidence="9" id="KW-1185">Reference proteome</keyword>
<gene>
    <name evidence="8" type="ORF">UREG_03167</name>
</gene>
<comment type="function">
    <text evidence="5">Component of the exocyst complex involved in the docking of exocytic vesicles with fusion sites on the plasma membrane.</text>
</comment>
<dbReference type="STRING" id="336963.C4JPJ5"/>
<organism evidence="8 9">
    <name type="scientific">Uncinocarpus reesii (strain UAMH 1704)</name>
    <dbReference type="NCBI Taxonomy" id="336963"/>
    <lineage>
        <taxon>Eukaryota</taxon>
        <taxon>Fungi</taxon>
        <taxon>Dikarya</taxon>
        <taxon>Ascomycota</taxon>
        <taxon>Pezizomycotina</taxon>
        <taxon>Eurotiomycetes</taxon>
        <taxon>Eurotiomycetidae</taxon>
        <taxon>Onygenales</taxon>
        <taxon>Onygenaceae</taxon>
        <taxon>Uncinocarpus</taxon>
    </lineage>
</organism>
<dbReference type="Pfam" id="PF20651">
    <property type="entry name" value="EXOC6_Sec15_N"/>
    <property type="match status" value="1"/>
</dbReference>
<dbReference type="InterPro" id="IPR046361">
    <property type="entry name" value="EXOC6/Sec15_C"/>
</dbReference>
<dbReference type="PANTHER" id="PTHR12702">
    <property type="entry name" value="SEC15"/>
    <property type="match status" value="1"/>
</dbReference>
<dbReference type="InterPro" id="IPR048359">
    <property type="entry name" value="EXOC6_Sec15_N"/>
</dbReference>